<dbReference type="Proteomes" id="UP000253551">
    <property type="component" value="Unassembled WGS sequence"/>
</dbReference>
<dbReference type="PANTHER" id="PTHR13318:SF190">
    <property type="entry name" value="PARTNER OF PAIRED, ISOFORM B"/>
    <property type="match status" value="1"/>
</dbReference>
<dbReference type="Gene3D" id="1.20.1280.50">
    <property type="match status" value="1"/>
</dbReference>
<dbReference type="SUPFAM" id="SSF48452">
    <property type="entry name" value="TPR-like"/>
    <property type="match status" value="1"/>
</dbReference>
<dbReference type="InterPro" id="IPR011990">
    <property type="entry name" value="TPR-like_helical_dom_sf"/>
</dbReference>
<dbReference type="SUPFAM" id="SSF52047">
    <property type="entry name" value="RNI-like"/>
    <property type="match status" value="1"/>
</dbReference>
<name>A0A367J1C2_RHIST</name>
<dbReference type="InterPro" id="IPR032675">
    <property type="entry name" value="LRR_dom_sf"/>
</dbReference>
<dbReference type="Gene3D" id="1.25.40.10">
    <property type="entry name" value="Tetratricopeptide repeat domain"/>
    <property type="match status" value="1"/>
</dbReference>
<dbReference type="Gene3D" id="3.80.10.10">
    <property type="entry name" value="Ribonuclease Inhibitor"/>
    <property type="match status" value="1"/>
</dbReference>
<dbReference type="PANTHER" id="PTHR13318">
    <property type="entry name" value="PARTNER OF PAIRED, ISOFORM B-RELATED"/>
    <property type="match status" value="1"/>
</dbReference>
<reference evidence="2 3" key="1">
    <citation type="journal article" date="2018" name="G3 (Bethesda)">
        <title>Phylogenetic and Phylogenomic Definition of Rhizopus Species.</title>
        <authorList>
            <person name="Gryganskyi A.P."/>
            <person name="Golan J."/>
            <person name="Dolatabadi S."/>
            <person name="Mondo S."/>
            <person name="Robb S."/>
            <person name="Idnurm A."/>
            <person name="Muszewska A."/>
            <person name="Steczkiewicz K."/>
            <person name="Masonjones S."/>
            <person name="Liao H.L."/>
            <person name="Gajdeczka M.T."/>
            <person name="Anike F."/>
            <person name="Vuek A."/>
            <person name="Anishchenko I.M."/>
            <person name="Voigt K."/>
            <person name="de Hoog G.S."/>
            <person name="Smith M.E."/>
            <person name="Heitman J."/>
            <person name="Vilgalys R."/>
            <person name="Stajich J.E."/>
        </authorList>
    </citation>
    <scope>NUCLEOTIDE SEQUENCE [LARGE SCALE GENOMIC DNA]</scope>
    <source>
        <strain evidence="2 3">LSU 92-RS-03</strain>
    </source>
</reference>
<keyword evidence="3" id="KW-1185">Reference proteome</keyword>
<evidence type="ECO:0000313" key="2">
    <source>
        <dbReference type="EMBL" id="RCH83629.1"/>
    </source>
</evidence>
<dbReference type="STRING" id="4846.A0A367J1C2"/>
<feature type="domain" description="F-box" evidence="1">
    <location>
        <begin position="108"/>
        <end position="155"/>
    </location>
</feature>
<proteinExistence type="predicted"/>
<organism evidence="2 3">
    <name type="scientific">Rhizopus stolonifer</name>
    <name type="common">Rhizopus nigricans</name>
    <dbReference type="NCBI Taxonomy" id="4846"/>
    <lineage>
        <taxon>Eukaryota</taxon>
        <taxon>Fungi</taxon>
        <taxon>Fungi incertae sedis</taxon>
        <taxon>Mucoromycota</taxon>
        <taxon>Mucoromycotina</taxon>
        <taxon>Mucoromycetes</taxon>
        <taxon>Mucorales</taxon>
        <taxon>Mucorineae</taxon>
        <taxon>Rhizopodaceae</taxon>
        <taxon>Rhizopus</taxon>
    </lineage>
</organism>
<protein>
    <recommendedName>
        <fullName evidence="1">F-box domain-containing protein</fullName>
    </recommendedName>
</protein>
<dbReference type="GO" id="GO:0019005">
    <property type="term" value="C:SCF ubiquitin ligase complex"/>
    <property type="evidence" value="ECO:0007669"/>
    <property type="project" value="TreeGrafter"/>
</dbReference>
<dbReference type="SUPFAM" id="SSF81383">
    <property type="entry name" value="F-box domain"/>
    <property type="match status" value="1"/>
</dbReference>
<dbReference type="SMART" id="SM00028">
    <property type="entry name" value="TPR"/>
    <property type="match status" value="2"/>
</dbReference>
<dbReference type="InterPro" id="IPR006553">
    <property type="entry name" value="Leu-rich_rpt_Cys-con_subtyp"/>
</dbReference>
<dbReference type="PROSITE" id="PS50181">
    <property type="entry name" value="FBOX"/>
    <property type="match status" value="1"/>
</dbReference>
<sequence length="517" mass="59328">MEKELRYNLSLLSGKIRTAECLTLRSSYYSKLNDSESALVDAKQAVKANPKYSEGYIRLAEIYLHRKMYKTAKNVYGHALLNISSTDKNYTLIKNLKNTKERISVFRNNFMNFLPEEIKERIFSSLSISTCQELMAVSRSWRNYVINLSIMWENLDFVIDEINPNIVASCIKYAQGRYVRSLILGDRMTEKLSSFVCKNCQYLKTMELTRCDIKFDSFKEICQSVGQQLNEFSIIDCTNISIHDLSDTLELFPELKKLTYKSSRRASTRDYENTANSGEVYKTKVEDLCIHMKSILAYNLPTKIFQHFPQLRILDLKIDKINIGSFYAALNTYCPHLMLFKMYIKSTMSGGPPMGTTRLSLHEFAVESRYLVDASLLRPFWSSNRLEALVINGLTNIRDALMPIMLSRLRCLILQDISDLEENDITLIISKCAQLETLILGSCKNVTDAHMNSFPSRNQIKMIDVSNCSRITGVGLMRLVNTQGNSLKNVNIIGCKNIQRDMVNRAIKQLGKHVVEY</sequence>
<dbReference type="GO" id="GO:0031146">
    <property type="term" value="P:SCF-dependent proteasomal ubiquitin-dependent protein catabolic process"/>
    <property type="evidence" value="ECO:0007669"/>
    <property type="project" value="TreeGrafter"/>
</dbReference>
<evidence type="ECO:0000259" key="1">
    <source>
        <dbReference type="PROSITE" id="PS50181"/>
    </source>
</evidence>
<dbReference type="AlphaFoldDB" id="A0A367J1C2"/>
<dbReference type="EMBL" id="PJQM01004685">
    <property type="protein sequence ID" value="RCH83629.1"/>
    <property type="molecule type" value="Genomic_DNA"/>
</dbReference>
<dbReference type="Pfam" id="PF12937">
    <property type="entry name" value="F-box-like"/>
    <property type="match status" value="1"/>
</dbReference>
<dbReference type="SMART" id="SM00367">
    <property type="entry name" value="LRR_CC"/>
    <property type="match status" value="4"/>
</dbReference>
<dbReference type="OrthoDB" id="2218971at2759"/>
<evidence type="ECO:0000313" key="3">
    <source>
        <dbReference type="Proteomes" id="UP000253551"/>
    </source>
</evidence>
<comment type="caution">
    <text evidence="2">The sequence shown here is derived from an EMBL/GenBank/DDBJ whole genome shotgun (WGS) entry which is preliminary data.</text>
</comment>
<dbReference type="InterPro" id="IPR001810">
    <property type="entry name" value="F-box_dom"/>
</dbReference>
<dbReference type="InterPro" id="IPR019734">
    <property type="entry name" value="TPR_rpt"/>
</dbReference>
<accession>A0A367J1C2</accession>
<gene>
    <name evidence="2" type="ORF">CU098_005092</name>
</gene>
<dbReference type="InterPro" id="IPR036047">
    <property type="entry name" value="F-box-like_dom_sf"/>
</dbReference>